<protein>
    <submittedName>
        <fullName evidence="1">16214_t:CDS:1</fullName>
    </submittedName>
</protein>
<keyword evidence="2" id="KW-1185">Reference proteome</keyword>
<organism evidence="1 2">
    <name type="scientific">Dentiscutata heterogama</name>
    <dbReference type="NCBI Taxonomy" id="1316150"/>
    <lineage>
        <taxon>Eukaryota</taxon>
        <taxon>Fungi</taxon>
        <taxon>Fungi incertae sedis</taxon>
        <taxon>Mucoromycota</taxon>
        <taxon>Glomeromycotina</taxon>
        <taxon>Glomeromycetes</taxon>
        <taxon>Diversisporales</taxon>
        <taxon>Gigasporaceae</taxon>
        <taxon>Dentiscutata</taxon>
    </lineage>
</organism>
<evidence type="ECO:0000313" key="2">
    <source>
        <dbReference type="Proteomes" id="UP000789702"/>
    </source>
</evidence>
<feature type="non-terminal residue" evidence="1">
    <location>
        <position position="1"/>
    </location>
</feature>
<reference evidence="1" key="1">
    <citation type="submission" date="2021-06" db="EMBL/GenBank/DDBJ databases">
        <authorList>
            <person name="Kallberg Y."/>
            <person name="Tangrot J."/>
            <person name="Rosling A."/>
        </authorList>
    </citation>
    <scope>NUCLEOTIDE SEQUENCE</scope>
    <source>
        <strain evidence="1">IL203A</strain>
    </source>
</reference>
<sequence>RVDLGGRRIIKNNLGLGTFLWVKLPFRHFASRYRFSYFSLLTCFASSG</sequence>
<proteinExistence type="predicted"/>
<dbReference type="EMBL" id="CAJVPU010019627">
    <property type="protein sequence ID" value="CAG8672594.1"/>
    <property type="molecule type" value="Genomic_DNA"/>
</dbReference>
<comment type="caution">
    <text evidence="1">The sequence shown here is derived from an EMBL/GenBank/DDBJ whole genome shotgun (WGS) entry which is preliminary data.</text>
</comment>
<evidence type="ECO:0000313" key="1">
    <source>
        <dbReference type="EMBL" id="CAG8672594.1"/>
    </source>
</evidence>
<dbReference type="Proteomes" id="UP000789702">
    <property type="component" value="Unassembled WGS sequence"/>
</dbReference>
<name>A0ACA9NR23_9GLOM</name>
<gene>
    <name evidence="1" type="ORF">DHETER_LOCUS10253</name>
</gene>
<accession>A0ACA9NR23</accession>